<reference evidence="3 5" key="2">
    <citation type="submission" date="2017-12" db="EMBL/GenBank/DDBJ databases">
        <title>Comparative Functional Genomics of Dry Heat Resistant strains isolated from the Viking Spacecraft.</title>
        <authorList>
            <person name="Seuylemezian A."/>
            <person name="Cooper K."/>
            <person name="Vaishampayan P."/>
        </authorList>
    </citation>
    <scope>NUCLEOTIDE SEQUENCE [LARGE SCALE GENOMIC DNA]</scope>
    <source>
        <strain evidence="3 5">ATCC 29669</strain>
    </source>
</reference>
<evidence type="ECO:0000313" key="2">
    <source>
        <dbReference type="EMBL" id="PLR82903.1"/>
    </source>
</evidence>
<evidence type="ECO:0000313" key="5">
    <source>
        <dbReference type="Proteomes" id="UP000235114"/>
    </source>
</evidence>
<dbReference type="EMBL" id="PGVA01000024">
    <property type="protein sequence ID" value="PLR82903.1"/>
    <property type="molecule type" value="Genomic_DNA"/>
</dbReference>
<organism evidence="2 4">
    <name type="scientific">Bacillus canaveralius</name>
    <dbReference type="NCBI Taxonomy" id="1403243"/>
    <lineage>
        <taxon>Bacteria</taxon>
        <taxon>Bacillati</taxon>
        <taxon>Bacillota</taxon>
        <taxon>Bacilli</taxon>
        <taxon>Bacillales</taxon>
        <taxon>Bacillaceae</taxon>
        <taxon>Bacillus</taxon>
    </lineage>
</organism>
<evidence type="ECO:0000256" key="1">
    <source>
        <dbReference type="SAM" id="MobiDB-lite"/>
    </source>
</evidence>
<dbReference type="Proteomes" id="UP000235114">
    <property type="component" value="Unassembled WGS sequence"/>
</dbReference>
<dbReference type="Proteomes" id="UP000234951">
    <property type="component" value="Unassembled WGS sequence"/>
</dbReference>
<evidence type="ECO:0000313" key="4">
    <source>
        <dbReference type="Proteomes" id="UP000234951"/>
    </source>
</evidence>
<dbReference type="RefSeq" id="WP_101577319.1">
    <property type="nucleotide sequence ID" value="NZ_PGVA01000024.1"/>
</dbReference>
<dbReference type="OrthoDB" id="2918654at2"/>
<keyword evidence="5" id="KW-1185">Reference proteome</keyword>
<dbReference type="AlphaFoldDB" id="A0A2N5GM65"/>
<reference evidence="2 4" key="1">
    <citation type="submission" date="2017-11" db="EMBL/GenBank/DDBJ databases">
        <title>Comparitive Functional Genomics of Dry Heat Resistant strains isolated from the Viking Spacecraft.</title>
        <authorList>
            <person name="Seuylemezian A."/>
            <person name="Cooper K."/>
            <person name="Vaishampayan P."/>
        </authorList>
    </citation>
    <scope>NUCLEOTIDE SEQUENCE [LARGE SCALE GENOMIC DNA]</scope>
    <source>
        <strain evidence="2 4">M4.6</strain>
    </source>
</reference>
<proteinExistence type="predicted"/>
<name>A0A2N5GM65_9BACI</name>
<gene>
    <name evidence="2" type="ORF">CU635_10500</name>
    <name evidence="3" type="ORF">CVD25_10695</name>
</gene>
<evidence type="ECO:0000313" key="3">
    <source>
        <dbReference type="EMBL" id="PLR97092.1"/>
    </source>
</evidence>
<feature type="region of interest" description="Disordered" evidence="1">
    <location>
        <begin position="1"/>
        <end position="22"/>
    </location>
</feature>
<accession>A0A2N5GM65</accession>
<protein>
    <submittedName>
        <fullName evidence="2">Uncharacterized protein</fullName>
    </submittedName>
</protein>
<sequence>MNRKETENKPADKNGKLDSREAAKRIYGSAEGMSETEAANLKIQEEFYADNHRPEYSILPYISGNPNPILIKNPYEKK</sequence>
<comment type="caution">
    <text evidence="2">The sequence shown here is derived from an EMBL/GenBank/DDBJ whole genome shotgun (WGS) entry which is preliminary data.</text>
</comment>
<dbReference type="EMBL" id="PGVD01000028">
    <property type="protein sequence ID" value="PLR97092.1"/>
    <property type="molecule type" value="Genomic_DNA"/>
</dbReference>